<dbReference type="RefSeq" id="WP_200115052.1">
    <property type="nucleotide sequence ID" value="NZ_JAEHOH010000009.1"/>
</dbReference>
<evidence type="ECO:0000256" key="6">
    <source>
        <dbReference type="RuleBase" id="RU363041"/>
    </source>
</evidence>
<feature type="transmembrane region" description="Helical" evidence="6">
    <location>
        <begin position="232"/>
        <end position="251"/>
    </location>
</feature>
<feature type="transmembrane region" description="Helical" evidence="6">
    <location>
        <begin position="205"/>
        <end position="226"/>
    </location>
</feature>
<dbReference type="Proteomes" id="UP000608530">
    <property type="component" value="Unassembled WGS sequence"/>
</dbReference>
<feature type="transmembrane region" description="Helical" evidence="6">
    <location>
        <begin position="104"/>
        <end position="124"/>
    </location>
</feature>
<feature type="transmembrane region" description="Helical" evidence="6">
    <location>
        <begin position="181"/>
        <end position="198"/>
    </location>
</feature>
<keyword evidence="3 6" id="KW-0812">Transmembrane</keyword>
<dbReference type="EMBL" id="JAEHOH010000009">
    <property type="protein sequence ID" value="MBK0418909.1"/>
    <property type="molecule type" value="Genomic_DNA"/>
</dbReference>
<keyword evidence="4 6" id="KW-1133">Transmembrane helix</keyword>
<feature type="transmembrane region" description="Helical" evidence="6">
    <location>
        <begin position="77"/>
        <end position="98"/>
    </location>
</feature>
<evidence type="ECO:0000256" key="5">
    <source>
        <dbReference type="ARBA" id="ARBA00023136"/>
    </source>
</evidence>
<organism evidence="7 8">
    <name type="scientific">Leucobacter chromiisoli</name>
    <dbReference type="NCBI Taxonomy" id="2796471"/>
    <lineage>
        <taxon>Bacteria</taxon>
        <taxon>Bacillati</taxon>
        <taxon>Actinomycetota</taxon>
        <taxon>Actinomycetes</taxon>
        <taxon>Micrococcales</taxon>
        <taxon>Microbacteriaceae</taxon>
        <taxon>Leucobacter</taxon>
    </lineage>
</organism>
<evidence type="ECO:0000256" key="3">
    <source>
        <dbReference type="ARBA" id="ARBA00022692"/>
    </source>
</evidence>
<accession>A0A934UTY2</accession>
<comment type="similarity">
    <text evidence="2 6">Belongs to the 4-toluene sulfonate uptake permease (TSUP) (TC 2.A.102) family.</text>
</comment>
<feature type="transmembrane region" description="Helical" evidence="6">
    <location>
        <begin position="48"/>
        <end position="70"/>
    </location>
</feature>
<keyword evidence="5 6" id="KW-0472">Membrane</keyword>
<dbReference type="InterPro" id="IPR002781">
    <property type="entry name" value="TM_pro_TauE-like"/>
</dbReference>
<reference evidence="7" key="1">
    <citation type="submission" date="2020-12" db="EMBL/GenBank/DDBJ databases">
        <title>Leucobacter sp. CAS1, isolated from Chromium sludge.</title>
        <authorList>
            <person name="Xu Z."/>
        </authorList>
    </citation>
    <scope>NUCLEOTIDE SEQUENCE</scope>
    <source>
        <strain evidence="7">CSA1</strain>
    </source>
</reference>
<keyword evidence="6" id="KW-1003">Cell membrane</keyword>
<protein>
    <recommendedName>
        <fullName evidence="6">Probable membrane transporter protein</fullName>
    </recommendedName>
</protein>
<gene>
    <name evidence="7" type="ORF">JD276_07665</name>
</gene>
<feature type="transmembrane region" description="Helical" evidence="6">
    <location>
        <begin position="136"/>
        <end position="169"/>
    </location>
</feature>
<keyword evidence="8" id="KW-1185">Reference proteome</keyword>
<dbReference type="GO" id="GO:0005886">
    <property type="term" value="C:plasma membrane"/>
    <property type="evidence" value="ECO:0007669"/>
    <property type="project" value="UniProtKB-SubCell"/>
</dbReference>
<evidence type="ECO:0000313" key="8">
    <source>
        <dbReference type="Proteomes" id="UP000608530"/>
    </source>
</evidence>
<dbReference type="PANTHER" id="PTHR43701:SF2">
    <property type="entry name" value="MEMBRANE TRANSPORTER PROTEIN YJNA-RELATED"/>
    <property type="match status" value="1"/>
</dbReference>
<dbReference type="AlphaFoldDB" id="A0A934UTY2"/>
<dbReference type="PANTHER" id="PTHR43701">
    <property type="entry name" value="MEMBRANE TRANSPORTER PROTEIN MJ0441-RELATED"/>
    <property type="match status" value="1"/>
</dbReference>
<evidence type="ECO:0000256" key="2">
    <source>
        <dbReference type="ARBA" id="ARBA00009142"/>
    </source>
</evidence>
<name>A0A934UTY2_9MICO</name>
<feature type="transmembrane region" description="Helical" evidence="6">
    <location>
        <begin position="12"/>
        <end position="42"/>
    </location>
</feature>
<comment type="subcellular location">
    <subcellularLocation>
        <location evidence="6">Cell membrane</location>
        <topology evidence="6">Multi-pass membrane protein</topology>
    </subcellularLocation>
    <subcellularLocation>
        <location evidence="1">Membrane</location>
        <topology evidence="1">Multi-pass membrane protein</topology>
    </subcellularLocation>
</comment>
<dbReference type="Pfam" id="PF01925">
    <property type="entry name" value="TauE"/>
    <property type="match status" value="2"/>
</dbReference>
<sequence>MNPIARPSIAALLLVGVAGGLLSGLFGIGGGTIIVPALALWLGMPQKLSAGTSVAAILPTAVVGAVSYVVQGHYDLIAALCLAVGIVAGAQLGAHLLAKLPTGTIQWGFMVFLAIVIVSLWFVVPSRDDSLELNPLLVALLVVTGFITGILSGVLGVGGGVVVVPVLMFFFGANDLEAKGTSLLMMIPGSISATLGNIRRQNVDLRAAVFVGLAACVCVPFGTLLAAWIDPFWGNVAFSLYLVFILAQMLFRKLRTGPKRG</sequence>
<evidence type="ECO:0000256" key="1">
    <source>
        <dbReference type="ARBA" id="ARBA00004141"/>
    </source>
</evidence>
<comment type="caution">
    <text evidence="7">The sequence shown here is derived from an EMBL/GenBank/DDBJ whole genome shotgun (WGS) entry which is preliminary data.</text>
</comment>
<evidence type="ECO:0000313" key="7">
    <source>
        <dbReference type="EMBL" id="MBK0418909.1"/>
    </source>
</evidence>
<dbReference type="InterPro" id="IPR051598">
    <property type="entry name" value="TSUP/Inactive_protease-like"/>
</dbReference>
<evidence type="ECO:0000256" key="4">
    <source>
        <dbReference type="ARBA" id="ARBA00022989"/>
    </source>
</evidence>
<proteinExistence type="inferred from homology"/>